<reference evidence="1 2" key="1">
    <citation type="submission" date="2017-03" db="EMBL/GenBank/DDBJ databases">
        <title>WGS assembly of Porphyra umbilicalis.</title>
        <authorList>
            <person name="Brawley S.H."/>
            <person name="Blouin N.A."/>
            <person name="Ficko-Blean E."/>
            <person name="Wheeler G.L."/>
            <person name="Lohr M."/>
            <person name="Goodson H.V."/>
            <person name="Jenkins J.W."/>
            <person name="Blaby-Haas C.E."/>
            <person name="Helliwell K.E."/>
            <person name="Chan C."/>
            <person name="Marriage T."/>
            <person name="Bhattacharya D."/>
            <person name="Klein A.S."/>
            <person name="Badis Y."/>
            <person name="Brodie J."/>
            <person name="Cao Y."/>
            <person name="Collen J."/>
            <person name="Dittami S.M."/>
            <person name="Gachon C.M."/>
            <person name="Green B.R."/>
            <person name="Karpowicz S."/>
            <person name="Kim J.W."/>
            <person name="Kudahl U."/>
            <person name="Lin S."/>
            <person name="Michel G."/>
            <person name="Mittag M."/>
            <person name="Olson B.J."/>
            <person name="Pangilinan J."/>
            <person name="Peng Y."/>
            <person name="Qiu H."/>
            <person name="Shu S."/>
            <person name="Singer J.T."/>
            <person name="Smith A.G."/>
            <person name="Sprecher B.N."/>
            <person name="Wagner V."/>
            <person name="Wang W."/>
            <person name="Wang Z.-Y."/>
            <person name="Yan J."/>
            <person name="Yarish C."/>
            <person name="Zoeuner-Riek S."/>
            <person name="Zhuang Y."/>
            <person name="Zou Y."/>
            <person name="Lindquist E.A."/>
            <person name="Grimwood J."/>
            <person name="Barry K."/>
            <person name="Rokhsar D.S."/>
            <person name="Schmutz J."/>
            <person name="Stiller J.W."/>
            <person name="Grossman A.R."/>
            <person name="Prochnik S.E."/>
        </authorList>
    </citation>
    <scope>NUCLEOTIDE SEQUENCE [LARGE SCALE GENOMIC DNA]</scope>
    <source>
        <strain evidence="1">4086291</strain>
    </source>
</reference>
<evidence type="ECO:0000313" key="2">
    <source>
        <dbReference type="Proteomes" id="UP000218209"/>
    </source>
</evidence>
<sequence>MRYRREIATRKDTVKPRQARQRLAQAGEVVSKILRVDAGMASAALENVCCRARTSGGVAVAPSAAVSALPLRLQSQFAVDNNIGAATFQRFRMLSGPNRGLASPLALRTDLKRAAVEERNHATSNGQGAYLFRPRAAVEALMFNLRRQGQFIERSGRGADGSELVAIHDFEVQTTASIPPASCVKDVHICFGLDKGGLLSSCKAVLSCANQLHP</sequence>
<proteinExistence type="predicted"/>
<protein>
    <submittedName>
        <fullName evidence="1">Uncharacterized protein</fullName>
    </submittedName>
</protein>
<dbReference type="Proteomes" id="UP000218209">
    <property type="component" value="Unassembled WGS sequence"/>
</dbReference>
<accession>A0A1X6NUA0</accession>
<keyword evidence="2" id="KW-1185">Reference proteome</keyword>
<dbReference type="AlphaFoldDB" id="A0A1X6NUA0"/>
<dbReference type="EMBL" id="KV919080">
    <property type="protein sequence ID" value="OSX72145.1"/>
    <property type="molecule type" value="Genomic_DNA"/>
</dbReference>
<name>A0A1X6NUA0_PORUM</name>
<evidence type="ECO:0000313" key="1">
    <source>
        <dbReference type="EMBL" id="OSX72145.1"/>
    </source>
</evidence>
<organism evidence="1 2">
    <name type="scientific">Porphyra umbilicalis</name>
    <name type="common">Purple laver</name>
    <name type="synonym">Red alga</name>
    <dbReference type="NCBI Taxonomy" id="2786"/>
    <lineage>
        <taxon>Eukaryota</taxon>
        <taxon>Rhodophyta</taxon>
        <taxon>Bangiophyceae</taxon>
        <taxon>Bangiales</taxon>
        <taxon>Bangiaceae</taxon>
        <taxon>Porphyra</taxon>
    </lineage>
</organism>
<gene>
    <name evidence="1" type="ORF">BU14_0463s0007</name>
</gene>